<protein>
    <submittedName>
        <fullName evidence="2">Uncharacterized protein</fullName>
    </submittedName>
</protein>
<evidence type="ECO:0000256" key="1">
    <source>
        <dbReference type="SAM" id="MobiDB-lite"/>
    </source>
</evidence>
<sequence>MIYLQLNSIVFGHVCYCTFLNVYRCQFMKNIFFIFVFYVFTRQARLFQPEGVLQASEDIKDLQSVLDKWESPPLNEMSKYVRDVWDSLDSHRLSLLTIQQRLARQESTLRDIQEQLRCLLLVNASTTGVEQPRFYRRDTEDGQTSVQPTGVGRKSGRTGKNQTTTSNITIEMDEIDNLISHLSGTIPEEENDNKQNESNFITKESSNICVFLAGESLLDGKEGQAVRVDRFPDVPNILANLV</sequence>
<keyword evidence="3" id="KW-1185">Reference proteome</keyword>
<evidence type="ECO:0000313" key="3">
    <source>
        <dbReference type="Proteomes" id="UP001164746"/>
    </source>
</evidence>
<reference evidence="2" key="1">
    <citation type="submission" date="2022-11" db="EMBL/GenBank/DDBJ databases">
        <title>Centuries of genome instability and evolution in soft-shell clam transmissible cancer (bioRxiv).</title>
        <authorList>
            <person name="Hart S.F.M."/>
            <person name="Yonemitsu M.A."/>
            <person name="Giersch R.M."/>
            <person name="Beal B.F."/>
            <person name="Arriagada G."/>
            <person name="Davis B.W."/>
            <person name="Ostrander E.A."/>
            <person name="Goff S.P."/>
            <person name="Metzger M.J."/>
        </authorList>
    </citation>
    <scope>NUCLEOTIDE SEQUENCE</scope>
    <source>
        <strain evidence="2">MELC-2E11</strain>
        <tissue evidence="2">Siphon/mantle</tissue>
    </source>
</reference>
<dbReference type="EMBL" id="CP111019">
    <property type="protein sequence ID" value="WAR13038.1"/>
    <property type="molecule type" value="Genomic_DNA"/>
</dbReference>
<dbReference type="Proteomes" id="UP001164746">
    <property type="component" value="Chromosome 8"/>
</dbReference>
<evidence type="ECO:0000313" key="2">
    <source>
        <dbReference type="EMBL" id="WAR13038.1"/>
    </source>
</evidence>
<organism evidence="2 3">
    <name type="scientific">Mya arenaria</name>
    <name type="common">Soft-shell clam</name>
    <dbReference type="NCBI Taxonomy" id="6604"/>
    <lineage>
        <taxon>Eukaryota</taxon>
        <taxon>Metazoa</taxon>
        <taxon>Spiralia</taxon>
        <taxon>Lophotrochozoa</taxon>
        <taxon>Mollusca</taxon>
        <taxon>Bivalvia</taxon>
        <taxon>Autobranchia</taxon>
        <taxon>Heteroconchia</taxon>
        <taxon>Euheterodonta</taxon>
        <taxon>Imparidentia</taxon>
        <taxon>Neoheterodontei</taxon>
        <taxon>Myida</taxon>
        <taxon>Myoidea</taxon>
        <taxon>Myidae</taxon>
        <taxon>Mya</taxon>
    </lineage>
</organism>
<feature type="region of interest" description="Disordered" evidence="1">
    <location>
        <begin position="137"/>
        <end position="163"/>
    </location>
</feature>
<name>A0ABY7ESU3_MYAAR</name>
<accession>A0ABY7ESU3</accession>
<proteinExistence type="predicted"/>
<gene>
    <name evidence="2" type="ORF">MAR_027218</name>
</gene>